<dbReference type="PANTHER" id="PTHR33392">
    <property type="entry name" value="POLYISOPRENYL-TEICHOIC ACID--PEPTIDOGLYCAN TEICHOIC ACID TRANSFERASE TAGU"/>
    <property type="match status" value="1"/>
</dbReference>
<dbReference type="EMBL" id="BAAABM010000045">
    <property type="protein sequence ID" value="GAA0351142.1"/>
    <property type="molecule type" value="Genomic_DNA"/>
</dbReference>
<gene>
    <name evidence="3" type="ORF">GCM10010151_45970</name>
</gene>
<dbReference type="InterPro" id="IPR050922">
    <property type="entry name" value="LytR/CpsA/Psr_CW_biosynth"/>
</dbReference>
<dbReference type="PANTHER" id="PTHR33392:SF6">
    <property type="entry name" value="POLYISOPRENYL-TEICHOIC ACID--PEPTIDOGLYCAN TEICHOIC ACID TRANSFERASE TAGU"/>
    <property type="match status" value="1"/>
</dbReference>
<evidence type="ECO:0000256" key="1">
    <source>
        <dbReference type="ARBA" id="ARBA00006068"/>
    </source>
</evidence>
<dbReference type="InterPro" id="IPR004474">
    <property type="entry name" value="LytR_CpsA_psr"/>
</dbReference>
<reference evidence="3 4" key="1">
    <citation type="journal article" date="2019" name="Int. J. Syst. Evol. Microbiol.">
        <title>The Global Catalogue of Microorganisms (GCM) 10K type strain sequencing project: providing services to taxonomists for standard genome sequencing and annotation.</title>
        <authorList>
            <consortium name="The Broad Institute Genomics Platform"/>
            <consortium name="The Broad Institute Genome Sequencing Center for Infectious Disease"/>
            <person name="Wu L."/>
            <person name="Ma J."/>
        </authorList>
    </citation>
    <scope>NUCLEOTIDE SEQUENCE [LARGE SCALE GENOMIC DNA]</scope>
    <source>
        <strain evidence="3 4">JCM 3146</strain>
    </source>
</reference>
<feature type="domain" description="Cell envelope-related transcriptional attenuator" evidence="2">
    <location>
        <begin position="94"/>
        <end position="234"/>
    </location>
</feature>
<dbReference type="Proteomes" id="UP001501822">
    <property type="component" value="Unassembled WGS sequence"/>
</dbReference>
<evidence type="ECO:0000259" key="2">
    <source>
        <dbReference type="Pfam" id="PF03816"/>
    </source>
</evidence>
<dbReference type="Pfam" id="PF03816">
    <property type="entry name" value="LytR_cpsA_psr"/>
    <property type="match status" value="1"/>
</dbReference>
<name>A0ABN0WZB5_9ACTN</name>
<comment type="similarity">
    <text evidence="1">Belongs to the LytR/CpsA/Psr (LCP) family.</text>
</comment>
<dbReference type="RefSeq" id="WP_252806579.1">
    <property type="nucleotide sequence ID" value="NZ_BAAABM010000045.1"/>
</dbReference>
<comment type="caution">
    <text evidence="3">The sequence shown here is derived from an EMBL/GenBank/DDBJ whole genome shotgun (WGS) entry which is preliminary data.</text>
</comment>
<accession>A0ABN0WZB5</accession>
<protein>
    <submittedName>
        <fullName evidence="3">LCP family protein</fullName>
    </submittedName>
</protein>
<evidence type="ECO:0000313" key="4">
    <source>
        <dbReference type="Proteomes" id="UP001501822"/>
    </source>
</evidence>
<organism evidence="3 4">
    <name type="scientific">Actinoallomurus spadix</name>
    <dbReference type="NCBI Taxonomy" id="79912"/>
    <lineage>
        <taxon>Bacteria</taxon>
        <taxon>Bacillati</taxon>
        <taxon>Actinomycetota</taxon>
        <taxon>Actinomycetes</taxon>
        <taxon>Streptosporangiales</taxon>
        <taxon>Thermomonosporaceae</taxon>
        <taxon>Actinoallomurus</taxon>
    </lineage>
</organism>
<dbReference type="Gene3D" id="3.40.630.190">
    <property type="entry name" value="LCP protein"/>
    <property type="match status" value="1"/>
</dbReference>
<evidence type="ECO:0000313" key="3">
    <source>
        <dbReference type="EMBL" id="GAA0351142.1"/>
    </source>
</evidence>
<dbReference type="NCBIfam" id="TIGR00350">
    <property type="entry name" value="lytR_cpsA_psr"/>
    <property type="match status" value="1"/>
</dbReference>
<proteinExistence type="inferred from homology"/>
<sequence length="327" mass="34305">MNPDGPAWRPAAFLPRYGGRRWPYAVLDILLVGLLASGLFLETGFGRTAATAPYPGKPTWGLGEDWLLVTHDDPPEPGRGPRGGHASPGATEHRIDTVMELHLRHDGGRPLLVSLPLRTSATVAGYGPADLGTAYRRGGPRLLIRTVEGILHASVDHYVEVGLGGLAALVDALGGVRVCADHPVRASVPAAAGNCPNVSGGRALTYLRAGGLPPDHPGRAERRRRIIAAVLEKAVSPETALHPARVAAFARTVLAVVTVGAGDHLHDLVRLSLALCDGSVTAQTVPTVEGDRIPGVGRVVRWDPTAMAQLIPAVVIDRPEPTTLIPG</sequence>
<keyword evidence="4" id="KW-1185">Reference proteome</keyword>